<evidence type="ECO:0000313" key="1">
    <source>
        <dbReference type="EMBL" id="MBW76990.1"/>
    </source>
</evidence>
<organism evidence="1">
    <name type="scientific">Anopheles darlingi</name>
    <name type="common">Mosquito</name>
    <dbReference type="NCBI Taxonomy" id="43151"/>
    <lineage>
        <taxon>Eukaryota</taxon>
        <taxon>Metazoa</taxon>
        <taxon>Ecdysozoa</taxon>
        <taxon>Arthropoda</taxon>
        <taxon>Hexapoda</taxon>
        <taxon>Insecta</taxon>
        <taxon>Pterygota</taxon>
        <taxon>Neoptera</taxon>
        <taxon>Endopterygota</taxon>
        <taxon>Diptera</taxon>
        <taxon>Nematocera</taxon>
        <taxon>Culicoidea</taxon>
        <taxon>Culicidae</taxon>
        <taxon>Anophelinae</taxon>
        <taxon>Anopheles</taxon>
    </lineage>
</organism>
<accession>A0A2M4DHF7</accession>
<name>A0A2M4DHF7_ANODA</name>
<sequence>MSPASQRSEWRWRRSRFARSVVVVVVVRRSGCRAGTIRAIASRTRLLPPAPPPHTSSMFGDGERFVASALRQMNCPG</sequence>
<dbReference type="AlphaFoldDB" id="A0A2M4DHF7"/>
<reference evidence="1" key="1">
    <citation type="submission" date="2018-01" db="EMBL/GenBank/DDBJ databases">
        <title>An insight into the sialome of Amazonian anophelines.</title>
        <authorList>
            <person name="Ribeiro J.M."/>
            <person name="Scarpassa V."/>
            <person name="Calvo E."/>
        </authorList>
    </citation>
    <scope>NUCLEOTIDE SEQUENCE</scope>
</reference>
<proteinExistence type="predicted"/>
<dbReference type="EMBL" id="GGFL01012812">
    <property type="protein sequence ID" value="MBW76990.1"/>
    <property type="molecule type" value="Transcribed_RNA"/>
</dbReference>
<protein>
    <submittedName>
        <fullName evidence="1">Putative secreted protein</fullName>
    </submittedName>
</protein>